<dbReference type="PROSITE" id="PS00070">
    <property type="entry name" value="ALDEHYDE_DEHYDR_CYS"/>
    <property type="match status" value="1"/>
</dbReference>
<evidence type="ECO:0000256" key="2">
    <source>
        <dbReference type="ARBA" id="ARBA00023002"/>
    </source>
</evidence>
<dbReference type="GO" id="GO:0006210">
    <property type="term" value="P:thymine catabolic process"/>
    <property type="evidence" value="ECO:0007669"/>
    <property type="project" value="TreeGrafter"/>
</dbReference>
<proteinExistence type="predicted"/>
<evidence type="ECO:0000259" key="4">
    <source>
        <dbReference type="Pfam" id="PF00171"/>
    </source>
</evidence>
<dbReference type="Proteomes" id="UP000268908">
    <property type="component" value="Unassembled WGS sequence"/>
</dbReference>
<keyword evidence="2" id="KW-0560">Oxidoreductase</keyword>
<dbReference type="CDD" id="cd07085">
    <property type="entry name" value="ALDH_F6_MMSDH"/>
    <property type="match status" value="1"/>
</dbReference>
<dbReference type="Pfam" id="PF00171">
    <property type="entry name" value="Aldedh"/>
    <property type="match status" value="1"/>
</dbReference>
<dbReference type="InterPro" id="IPR016161">
    <property type="entry name" value="Ald_DH/histidinol_DH"/>
</dbReference>
<dbReference type="EMBL" id="RCCI01000005">
    <property type="protein sequence ID" value="RLJ65345.1"/>
    <property type="molecule type" value="Genomic_DNA"/>
</dbReference>
<dbReference type="PANTHER" id="PTHR43866">
    <property type="entry name" value="MALONATE-SEMIALDEHYDE DEHYDROGENASE"/>
    <property type="match status" value="1"/>
</dbReference>
<evidence type="ECO:0000313" key="5">
    <source>
        <dbReference type="EMBL" id="RLJ65345.1"/>
    </source>
</evidence>
<dbReference type="Gene3D" id="3.40.605.10">
    <property type="entry name" value="Aldehyde Dehydrogenase, Chain A, domain 1"/>
    <property type="match status" value="1"/>
</dbReference>
<keyword evidence="3" id="KW-0520">NAD</keyword>
<dbReference type="EC" id="1.2.1.27" evidence="1"/>
<dbReference type="GO" id="GO:0004491">
    <property type="term" value="F:methylmalonate-semialdehyde dehydrogenase (acylating, NAD) activity"/>
    <property type="evidence" value="ECO:0007669"/>
    <property type="project" value="UniProtKB-EC"/>
</dbReference>
<dbReference type="SUPFAM" id="SSF53720">
    <property type="entry name" value="ALDH-like"/>
    <property type="match status" value="1"/>
</dbReference>
<protein>
    <recommendedName>
        <fullName evidence="1">methylmalonate-semialdehyde dehydrogenase (CoA acylating)</fullName>
        <ecNumber evidence="1">1.2.1.27</ecNumber>
    </recommendedName>
</protein>
<name>A0A497XFP3_9PROT</name>
<dbReference type="FunFam" id="3.40.605.10:FF:000003">
    <property type="entry name" value="Methylmalonate-semialdehyde dehydrogenase [acylating]"/>
    <property type="match status" value="1"/>
</dbReference>
<keyword evidence="6" id="KW-1185">Reference proteome</keyword>
<organism evidence="5 6">
    <name type="scientific">Sulfurisoma sediminicola</name>
    <dbReference type="NCBI Taxonomy" id="1381557"/>
    <lineage>
        <taxon>Bacteria</taxon>
        <taxon>Pseudomonadati</taxon>
        <taxon>Pseudomonadota</taxon>
        <taxon>Betaproteobacteria</taxon>
        <taxon>Nitrosomonadales</taxon>
        <taxon>Sterolibacteriaceae</taxon>
        <taxon>Sulfurisoma</taxon>
    </lineage>
</organism>
<dbReference type="RefSeq" id="WP_121242122.1">
    <property type="nucleotide sequence ID" value="NZ_BHVV01000008.1"/>
</dbReference>
<dbReference type="InterPro" id="IPR016160">
    <property type="entry name" value="Ald_DH_CS_CYS"/>
</dbReference>
<dbReference type="OrthoDB" id="6187633at2"/>
<dbReference type="InterPro" id="IPR010061">
    <property type="entry name" value="MeMal-semiAld_DH"/>
</dbReference>
<dbReference type="InterPro" id="IPR016162">
    <property type="entry name" value="Ald_DH_N"/>
</dbReference>
<dbReference type="Gene3D" id="3.40.309.10">
    <property type="entry name" value="Aldehyde Dehydrogenase, Chain A, domain 2"/>
    <property type="match status" value="1"/>
</dbReference>
<gene>
    <name evidence="5" type="ORF">DFR35_2007</name>
</gene>
<dbReference type="NCBIfam" id="TIGR01722">
    <property type="entry name" value="MMSDH"/>
    <property type="match status" value="1"/>
</dbReference>
<evidence type="ECO:0000256" key="3">
    <source>
        <dbReference type="ARBA" id="ARBA00023027"/>
    </source>
</evidence>
<sequence length="499" mass="53194">MNPVIELRHFINGRPTRDAGARWGDVFNPATGRLGARVPLASAVTTGAAIAAAAAALAEWANTSPLRRARILFKFRELLERHIDELAAIVTAEHGKVLADAKGEIIRGMEVVEFACGIPHLLKGEFSDQIGGGIDSWSLRQPVGVCAGITPFNFPVMVPMWMFPVALACGNTFVLKPSERDPSASLFIAELLAQANLPKGVFNVVHGDKEAVDTLLTDPRVAAISFVGSTPIAEYIYATGTAHGKRVQALGGAKNHMVVMPDADLDPAVDALVGAAYGSAGERCMAISVAVAVGDVGDELVAALARRARALRVGPGTEPAMEMGPLVTRQHLEKVTGYVDLGVAEGAQLVVDGRGLRVEGHGDGYFLGGCLFDRVTPQMRIYREEIFGPVLCVVRVPDFEAAVALINAHEYGNGVALFTRSGNAAREFVRRIEVGMVGVNVPIPVPMAFHSFGGWKRSLFGDHAIHGPEGVHFYTRLKTATGRWPQDMASAASFVMPTH</sequence>
<comment type="caution">
    <text evidence="5">The sequence shown here is derived from an EMBL/GenBank/DDBJ whole genome shotgun (WGS) entry which is preliminary data.</text>
</comment>
<dbReference type="FunFam" id="3.40.309.10:FF:000002">
    <property type="entry name" value="Methylmalonate-semialdehyde dehydrogenase (Acylating)"/>
    <property type="match status" value="1"/>
</dbReference>
<dbReference type="InterPro" id="IPR015590">
    <property type="entry name" value="Aldehyde_DH_dom"/>
</dbReference>
<accession>A0A497XFP3</accession>
<reference evidence="5 6" key="1">
    <citation type="submission" date="2018-10" db="EMBL/GenBank/DDBJ databases">
        <title>Genomic Encyclopedia of Type Strains, Phase IV (KMG-IV): sequencing the most valuable type-strain genomes for metagenomic binning, comparative biology and taxonomic classification.</title>
        <authorList>
            <person name="Goeker M."/>
        </authorList>
    </citation>
    <scope>NUCLEOTIDE SEQUENCE [LARGE SCALE GENOMIC DNA]</scope>
    <source>
        <strain evidence="5 6">DSM 26916</strain>
    </source>
</reference>
<feature type="domain" description="Aldehyde dehydrogenase" evidence="4">
    <location>
        <begin position="24"/>
        <end position="479"/>
    </location>
</feature>
<dbReference type="GO" id="GO:0006574">
    <property type="term" value="P:L-valine catabolic process"/>
    <property type="evidence" value="ECO:0007669"/>
    <property type="project" value="TreeGrafter"/>
</dbReference>
<evidence type="ECO:0000256" key="1">
    <source>
        <dbReference type="ARBA" id="ARBA00013048"/>
    </source>
</evidence>
<evidence type="ECO:0000313" key="6">
    <source>
        <dbReference type="Proteomes" id="UP000268908"/>
    </source>
</evidence>
<dbReference type="InterPro" id="IPR016163">
    <property type="entry name" value="Ald_DH_C"/>
</dbReference>
<dbReference type="PANTHER" id="PTHR43866:SF4">
    <property type="entry name" value="MALONATE-SEMIALDEHYDE DEHYDROGENASE"/>
    <property type="match status" value="1"/>
</dbReference>
<dbReference type="AlphaFoldDB" id="A0A497XFP3"/>